<comment type="caution">
    <text evidence="1">The sequence shown here is derived from an EMBL/GenBank/DDBJ whole genome shotgun (WGS) entry which is preliminary data.</text>
</comment>
<dbReference type="EMBL" id="JAESND010000014">
    <property type="protein sequence ID" value="MBM3117795.1"/>
    <property type="molecule type" value="Genomic_DNA"/>
</dbReference>
<dbReference type="RefSeq" id="WP_203539979.1">
    <property type="nucleotide sequence ID" value="NZ_JAESND010000014.1"/>
</dbReference>
<protein>
    <recommendedName>
        <fullName evidence="3">Transmembrane protein</fullName>
    </recommendedName>
</protein>
<keyword evidence="2" id="KW-1185">Reference proteome</keyword>
<reference evidence="1 2" key="1">
    <citation type="submission" date="2021-01" db="EMBL/GenBank/DDBJ databases">
        <title>Draft Genome Sequence and Polyhydroxyalkanoate Biosynthetic Potential of Jeongeupia naejangsanensis Type Strain DSM 24253.</title>
        <authorList>
            <person name="Turrini P."/>
            <person name="Artuso I."/>
            <person name="Lugli G.A."/>
            <person name="Frangipani E."/>
            <person name="Ventura M."/>
            <person name="Visca P."/>
        </authorList>
    </citation>
    <scope>NUCLEOTIDE SEQUENCE [LARGE SCALE GENOMIC DNA]</scope>
    <source>
        <strain evidence="1 2">DSM 24253</strain>
    </source>
</reference>
<evidence type="ECO:0000313" key="1">
    <source>
        <dbReference type="EMBL" id="MBM3117795.1"/>
    </source>
</evidence>
<evidence type="ECO:0000313" key="2">
    <source>
        <dbReference type="Proteomes" id="UP000809431"/>
    </source>
</evidence>
<accession>A0ABS2BQ83</accession>
<organism evidence="1 2">
    <name type="scientific">Jeongeupia naejangsanensis</name>
    <dbReference type="NCBI Taxonomy" id="613195"/>
    <lineage>
        <taxon>Bacteria</taxon>
        <taxon>Pseudomonadati</taxon>
        <taxon>Pseudomonadota</taxon>
        <taxon>Betaproteobacteria</taxon>
        <taxon>Neisseriales</taxon>
        <taxon>Chitinibacteraceae</taxon>
        <taxon>Jeongeupia</taxon>
    </lineage>
</organism>
<evidence type="ECO:0008006" key="3">
    <source>
        <dbReference type="Google" id="ProtNLM"/>
    </source>
</evidence>
<proteinExistence type="predicted"/>
<dbReference type="Proteomes" id="UP000809431">
    <property type="component" value="Unassembled WGS sequence"/>
</dbReference>
<gene>
    <name evidence="1" type="ORF">JMJ54_18320</name>
</gene>
<sequence length="170" mass="18414">MNPDRGNRQQRGRHVLLALFALSALPIIAAQLAYDHWRPAGGRTFGELIAKPVASNAARWRLAAVGADGCGEQTQALLFSAGQLQRAQGEASRRLETATTAPCRSALVLGDHPLLAQAGLYLIDPNGNAVLRYRPDQLGNVEGRKRALQEISKLLKQNRGLGGRETWQST</sequence>
<name>A0ABS2BQ83_9NEIS</name>